<evidence type="ECO:0000313" key="27">
    <source>
        <dbReference type="Proteomes" id="UP000002051"/>
    </source>
</evidence>
<dbReference type="Proteomes" id="UP000002051">
    <property type="component" value="Chromosome 3"/>
</dbReference>
<evidence type="ECO:0000256" key="3">
    <source>
        <dbReference type="ARBA" id="ARBA00004496"/>
    </source>
</evidence>
<evidence type="ECO:0000259" key="22">
    <source>
        <dbReference type="PROSITE" id="PS50095"/>
    </source>
</evidence>
<reference evidence="24 27" key="1">
    <citation type="journal article" date="2011" name="Nature">
        <title>The Medicago genome provides insight into the evolution of rhizobial symbioses.</title>
        <authorList>
            <person name="Young N.D."/>
            <person name="Debelle F."/>
            <person name="Oldroyd G.E."/>
            <person name="Geurts R."/>
            <person name="Cannon S.B."/>
            <person name="Udvardi M.K."/>
            <person name="Benedito V.A."/>
            <person name="Mayer K.F."/>
            <person name="Gouzy J."/>
            <person name="Schoof H."/>
            <person name="Van de Peer Y."/>
            <person name="Proost S."/>
            <person name="Cook D.R."/>
            <person name="Meyers B.C."/>
            <person name="Spannagl M."/>
            <person name="Cheung F."/>
            <person name="De Mita S."/>
            <person name="Krishnakumar V."/>
            <person name="Gundlach H."/>
            <person name="Zhou S."/>
            <person name="Mudge J."/>
            <person name="Bharti A.K."/>
            <person name="Murray J.D."/>
            <person name="Naoumkina M.A."/>
            <person name="Rosen B."/>
            <person name="Silverstein K.A."/>
            <person name="Tang H."/>
            <person name="Rombauts S."/>
            <person name="Zhao P.X."/>
            <person name="Zhou P."/>
            <person name="Barbe V."/>
            <person name="Bardou P."/>
            <person name="Bechner M."/>
            <person name="Bellec A."/>
            <person name="Berger A."/>
            <person name="Berges H."/>
            <person name="Bidwell S."/>
            <person name="Bisseling T."/>
            <person name="Choisne N."/>
            <person name="Couloux A."/>
            <person name="Denny R."/>
            <person name="Deshpande S."/>
            <person name="Dai X."/>
            <person name="Doyle J.J."/>
            <person name="Dudez A.M."/>
            <person name="Farmer A.D."/>
            <person name="Fouteau S."/>
            <person name="Franken C."/>
            <person name="Gibelin C."/>
            <person name="Gish J."/>
            <person name="Goldstein S."/>
            <person name="Gonzalez A.J."/>
            <person name="Green P.J."/>
            <person name="Hallab A."/>
            <person name="Hartog M."/>
            <person name="Hua A."/>
            <person name="Humphray S.J."/>
            <person name="Jeong D.H."/>
            <person name="Jing Y."/>
            <person name="Jocker A."/>
            <person name="Kenton S.M."/>
            <person name="Kim D.J."/>
            <person name="Klee K."/>
            <person name="Lai H."/>
            <person name="Lang C."/>
            <person name="Lin S."/>
            <person name="Macmil S.L."/>
            <person name="Magdelenat G."/>
            <person name="Matthews L."/>
            <person name="McCorrison J."/>
            <person name="Monaghan E.L."/>
            <person name="Mun J.H."/>
            <person name="Najar F.Z."/>
            <person name="Nicholson C."/>
            <person name="Noirot C."/>
            <person name="O'Bleness M."/>
            <person name="Paule C.R."/>
            <person name="Poulain J."/>
            <person name="Prion F."/>
            <person name="Qin B."/>
            <person name="Qu C."/>
            <person name="Retzel E.F."/>
            <person name="Riddle C."/>
            <person name="Sallet E."/>
            <person name="Samain S."/>
            <person name="Samson N."/>
            <person name="Sanders I."/>
            <person name="Saurat O."/>
            <person name="Scarpelli C."/>
            <person name="Schiex T."/>
            <person name="Segurens B."/>
            <person name="Severin A.J."/>
            <person name="Sherrier D.J."/>
            <person name="Shi R."/>
            <person name="Sims S."/>
            <person name="Singer S.R."/>
            <person name="Sinharoy S."/>
            <person name="Sterck L."/>
            <person name="Viollet A."/>
            <person name="Wang B.B."/>
            <person name="Wang K."/>
            <person name="Wang M."/>
            <person name="Wang X."/>
            <person name="Warfsmann J."/>
            <person name="Weissenbach J."/>
            <person name="White D.D."/>
            <person name="White J.D."/>
            <person name="Wiley G.B."/>
            <person name="Wincker P."/>
            <person name="Xing Y."/>
            <person name="Yang L."/>
            <person name="Yao Z."/>
            <person name="Ying F."/>
            <person name="Zhai J."/>
            <person name="Zhou L."/>
            <person name="Zuber A."/>
            <person name="Denarie J."/>
            <person name="Dixon R.A."/>
            <person name="May G.D."/>
            <person name="Schwartz D.C."/>
            <person name="Rogers J."/>
            <person name="Quetier F."/>
            <person name="Town C.D."/>
            <person name="Roe B.A."/>
        </authorList>
    </citation>
    <scope>NUCLEOTIDE SEQUENCE [LARGE SCALE GENOMIC DNA]</scope>
    <source>
        <strain evidence="24">A17</strain>
        <strain evidence="26 27">cv. Jemalong A17</strain>
    </source>
</reference>
<keyword evidence="27" id="KW-1185">Reference proteome</keyword>
<protein>
    <recommendedName>
        <fullName evidence="21">Lipoxygenase</fullName>
        <ecNumber evidence="21">1.13.11.-</ecNumber>
    </recommendedName>
</protein>
<dbReference type="CDD" id="cd01751">
    <property type="entry name" value="PLAT_LH2"/>
    <property type="match status" value="1"/>
</dbReference>
<evidence type="ECO:0000256" key="15">
    <source>
        <dbReference type="ARBA" id="ARBA00023004"/>
    </source>
</evidence>
<keyword evidence="8" id="KW-0934">Plastid</keyword>
<dbReference type="EMBL" id="CM001219">
    <property type="protein sequence ID" value="AES71576.2"/>
    <property type="molecule type" value="Genomic_DNA"/>
</dbReference>
<dbReference type="InterPro" id="IPR027433">
    <property type="entry name" value="Lipoxygenase_dom_3"/>
</dbReference>
<keyword evidence="14 20" id="KW-0560">Oxidoreductase</keyword>
<accession>G7J632</accession>
<keyword evidence="11" id="KW-0276">Fatty acid metabolism</keyword>
<proteinExistence type="inferred from homology"/>
<evidence type="ECO:0000256" key="16">
    <source>
        <dbReference type="ARBA" id="ARBA00023098"/>
    </source>
</evidence>
<evidence type="ECO:0000256" key="14">
    <source>
        <dbReference type="ARBA" id="ARBA00023002"/>
    </source>
</evidence>
<dbReference type="EMBL" id="PSQE01000003">
    <property type="protein sequence ID" value="RHN68869.1"/>
    <property type="molecule type" value="Genomic_DNA"/>
</dbReference>
<evidence type="ECO:0000256" key="10">
    <source>
        <dbReference type="ARBA" id="ARBA00022767"/>
    </source>
</evidence>
<dbReference type="AlphaFoldDB" id="G7J632"/>
<dbReference type="EC" id="1.13.11.-" evidence="21"/>
<dbReference type="Gene3D" id="2.60.60.20">
    <property type="entry name" value="PLAT/LH2 domain"/>
    <property type="match status" value="1"/>
</dbReference>
<reference evidence="25" key="4">
    <citation type="journal article" date="2018" name="Nat. Plants">
        <title>Whole-genome landscape of Medicago truncatula symbiotic genes.</title>
        <authorList>
            <person name="Pecrix Y."/>
            <person name="Gamas P."/>
            <person name="Carrere S."/>
        </authorList>
    </citation>
    <scope>NUCLEOTIDE SEQUENCE</scope>
    <source>
        <tissue evidence="25">Leaves</tissue>
    </source>
</reference>
<dbReference type="InterPro" id="IPR036392">
    <property type="entry name" value="PLAT/LH2_dom_sf"/>
</dbReference>
<keyword evidence="13 20" id="KW-0223">Dioxygenase</keyword>
<evidence type="ECO:0000256" key="20">
    <source>
        <dbReference type="RuleBase" id="RU003974"/>
    </source>
</evidence>
<comment type="subcellular location">
    <subcellularLocation>
        <location evidence="3">Cytoplasm</location>
    </subcellularLocation>
    <subcellularLocation>
        <location evidence="2">Plastid</location>
        <location evidence="2">Chloroplast</location>
    </subcellularLocation>
</comment>
<dbReference type="PROSITE" id="PS50095">
    <property type="entry name" value="PLAT"/>
    <property type="match status" value="1"/>
</dbReference>
<comment type="catalytic activity">
    <reaction evidence="18">
        <text>(9Z,12Z)-octadecadienoate + O2 = (9S)-hydroperoxy-(10E,12Z)-octadecadienoate</text>
        <dbReference type="Rhea" id="RHEA:30291"/>
        <dbReference type="ChEBI" id="CHEBI:15379"/>
        <dbReference type="ChEBI" id="CHEBI:30245"/>
        <dbReference type="ChEBI" id="CHEBI:60955"/>
        <dbReference type="EC" id="1.13.11.58"/>
    </reaction>
</comment>
<keyword evidence="5" id="KW-0963">Cytoplasm</keyword>
<dbReference type="FunFam" id="1.20.245.10:FF:000002">
    <property type="entry name" value="Lipoxygenase"/>
    <property type="match status" value="1"/>
</dbReference>
<feature type="domain" description="Lipoxygenase" evidence="23">
    <location>
        <begin position="206"/>
        <end position="902"/>
    </location>
</feature>
<dbReference type="PRINTS" id="PR00087">
    <property type="entry name" value="LIPOXYGENASE"/>
</dbReference>
<evidence type="ECO:0000256" key="7">
    <source>
        <dbReference type="ARBA" id="ARBA00022528"/>
    </source>
</evidence>
<evidence type="ECO:0000256" key="12">
    <source>
        <dbReference type="ARBA" id="ARBA00022946"/>
    </source>
</evidence>
<evidence type="ECO:0000256" key="2">
    <source>
        <dbReference type="ARBA" id="ARBA00004229"/>
    </source>
</evidence>
<dbReference type="PROSITE" id="PS00711">
    <property type="entry name" value="LIPOXYGENASE_1"/>
    <property type="match status" value="1"/>
</dbReference>
<dbReference type="InterPro" id="IPR020833">
    <property type="entry name" value="LipOase_Fe_BS"/>
</dbReference>
<dbReference type="GO" id="GO:0046872">
    <property type="term" value="F:metal ion binding"/>
    <property type="evidence" value="ECO:0007669"/>
    <property type="project" value="UniProtKB-UniRule"/>
</dbReference>
<dbReference type="FunFam" id="4.10.375.10:FF:000001">
    <property type="entry name" value="Lipoxygenase"/>
    <property type="match status" value="1"/>
</dbReference>
<dbReference type="InterPro" id="IPR001246">
    <property type="entry name" value="LipOase_plant"/>
</dbReference>
<dbReference type="Gramene" id="rna17284">
    <property type="protein sequence ID" value="RHN68869.1"/>
    <property type="gene ID" value="gene17284"/>
</dbReference>
<dbReference type="SUPFAM" id="SSF48484">
    <property type="entry name" value="Lipoxigenase"/>
    <property type="match status" value="1"/>
</dbReference>
<dbReference type="PRINTS" id="PR00468">
    <property type="entry name" value="PLTLPOXGNASE"/>
</dbReference>
<dbReference type="Gene3D" id="4.10.372.10">
    <property type="entry name" value="Lipoxygenase-1, Domain 3"/>
    <property type="match status" value="1"/>
</dbReference>
<evidence type="ECO:0000256" key="19">
    <source>
        <dbReference type="PROSITE-ProRule" id="PRU00152"/>
    </source>
</evidence>
<dbReference type="InterPro" id="IPR036226">
    <property type="entry name" value="LipOase_C_sf"/>
</dbReference>
<dbReference type="InterPro" id="IPR042057">
    <property type="entry name" value="Lipoxy_PLAT/LH2"/>
</dbReference>
<evidence type="ECO:0000256" key="13">
    <source>
        <dbReference type="ARBA" id="ARBA00022964"/>
    </source>
</evidence>
<feature type="domain" description="PLAT" evidence="22">
    <location>
        <begin position="77"/>
        <end position="203"/>
    </location>
</feature>
<gene>
    <name evidence="26" type="primary">11442192</name>
    <name evidence="24" type="ordered locus">MTR_3g079450</name>
    <name evidence="25" type="ORF">MtrunA17_Chr3g0118641</name>
</gene>
<dbReference type="GO" id="GO:0031408">
    <property type="term" value="P:oxylipin biosynthetic process"/>
    <property type="evidence" value="ECO:0007669"/>
    <property type="project" value="UniProtKB-UniRule"/>
</dbReference>
<dbReference type="InterPro" id="IPR000907">
    <property type="entry name" value="LipOase"/>
</dbReference>
<dbReference type="UniPathway" id="UPA00382"/>
<dbReference type="GO" id="GO:0009507">
    <property type="term" value="C:chloroplast"/>
    <property type="evidence" value="ECO:0007669"/>
    <property type="project" value="UniProtKB-SubCell"/>
</dbReference>
<dbReference type="HOGENOM" id="CLU_004282_0_0_1"/>
<sequence length="902" mass="103249">MTHLLKKPHVHQSFITNSAIFSHSYKWMQNISHNNSTNSFLKSSLGKKVCVRRCGSSCIRVVMAKGSSSDTKSHHNVKALVSVKESDGGLIKNIVTGIVGNKHLILELVSAELDPKANSKGETIKGTAHETEKKENEVQYEATFEVPVDFGNVGAVLVENEHDKEIFLKNIVLDGFPDGPVHLTCQSWIQPKHDTPTKRVFFTNKMYLPSQTPSGLRKLREDELIELRGNGEGERKKSDRIYDYDVYNDLGDPDITTDLKRPVLGGTKQYPYPRRCRTGRKHSDTDPLYEERSTLDFYVPRDEAFAETKQTQFNTSAVSLGLTTIIQSLDAIVTDINLGFANFEDIEAIYKEGFQLPNLESNDSNFLQKLIPKFFKHANDSQNVVRFDTPEPYKRDRFFWFSDVEFARETLAGANPYSIQLVKEWPLKSKLDPQIYGSPESAITREIIESQMTNYSTVEEAIKEKKLFMLDYHDFYLPYVSKVREIEGTTLYGSRTLFFLTSEGILKPLAIELTRPPIDGKSQWKQVFTPNSDSTNIWLWRLAKAHVLVHDSGHHELISHWLRTHCVVEPIIIATHRQLSSIHPIFRLLHPHLRYTMEINKVAREVLINASGLLEISFFSKKYTMELSSVAYDKLWQFDLQALPNDLINRGMAVEDPNAQHGVKLIIEDYPFANDGLLIWDAIKQWVTEYVNHYYPSSETIESDQELQAWWTEIRTVGHADKSEEPWWPNLKTQNDLINIITTIAWTASAHHSAVNFTQYAYIGFFPNRPTIARKKMPTEDPTKEEWEKFMNHPEQTLLECFPSQIQATLFMIVMSILSEHSPDEEYIGQKIEPSWGENSTIKAAFEKLQRRLNEIEGIIDSRNEDRNMKNRHGAGIVPYESLKPFSGPGVTGKGVPYSISI</sequence>
<dbReference type="STRING" id="3880.G7J632"/>
<keyword evidence="16" id="KW-0443">Lipid metabolism</keyword>
<dbReference type="GO" id="GO:1990136">
    <property type="term" value="F:linoleate 9S-lipoxygenase activity"/>
    <property type="evidence" value="ECO:0007669"/>
    <property type="project" value="UniProtKB-EC"/>
</dbReference>
<keyword evidence="7" id="KW-0150">Chloroplast</keyword>
<dbReference type="Gene3D" id="4.10.375.10">
    <property type="entry name" value="Lipoxygenase-1, Domain 2"/>
    <property type="match status" value="1"/>
</dbReference>
<dbReference type="GO" id="GO:0034440">
    <property type="term" value="P:lipid oxidation"/>
    <property type="evidence" value="ECO:0000318"/>
    <property type="project" value="GO_Central"/>
</dbReference>
<evidence type="ECO:0000256" key="4">
    <source>
        <dbReference type="ARBA" id="ARBA00009419"/>
    </source>
</evidence>
<dbReference type="InterPro" id="IPR013819">
    <property type="entry name" value="LipOase_C"/>
</dbReference>
<comment type="function">
    <text evidence="21">Plant lipoxygenase may be involved in a number of diverse aspects of plant physiology including growth and development, pest resistance, and senescence or responses to wounding.</text>
</comment>
<keyword evidence="6 21" id="KW-0444">Lipid biosynthesis</keyword>
<dbReference type="PROSITE" id="PS00081">
    <property type="entry name" value="LIPOXYGENASE_2"/>
    <property type="match status" value="1"/>
</dbReference>
<dbReference type="SUPFAM" id="SSF49723">
    <property type="entry name" value="Lipase/lipooxygenase domain (PLAT/LH2 domain)"/>
    <property type="match status" value="1"/>
</dbReference>
<comment type="similarity">
    <text evidence="4 20">Belongs to the lipoxygenase family.</text>
</comment>
<dbReference type="PROSITE" id="PS51393">
    <property type="entry name" value="LIPOXYGENASE_3"/>
    <property type="match status" value="1"/>
</dbReference>
<dbReference type="KEGG" id="mtr:11442192"/>
<evidence type="ECO:0000256" key="21">
    <source>
        <dbReference type="RuleBase" id="RU003975"/>
    </source>
</evidence>
<evidence type="ECO:0000256" key="18">
    <source>
        <dbReference type="ARBA" id="ARBA00036508"/>
    </source>
</evidence>
<dbReference type="Pfam" id="PF00305">
    <property type="entry name" value="Lipoxygenase"/>
    <property type="match status" value="1"/>
</dbReference>
<keyword evidence="10 21" id="KW-0925">Oxylipin biosynthesis</keyword>
<dbReference type="Gene3D" id="1.20.245.10">
    <property type="entry name" value="Lipoxygenase-1, Domain 5"/>
    <property type="match status" value="1"/>
</dbReference>
<dbReference type="GO" id="GO:0016702">
    <property type="term" value="F:oxidoreductase activity, acting on single donors with incorporation of molecular oxygen, incorporation of two atoms of oxygen"/>
    <property type="evidence" value="ECO:0000318"/>
    <property type="project" value="GO_Central"/>
</dbReference>
<evidence type="ECO:0000313" key="25">
    <source>
        <dbReference type="EMBL" id="RHN68869.1"/>
    </source>
</evidence>
<name>G7J632_MEDTR</name>
<evidence type="ECO:0000256" key="6">
    <source>
        <dbReference type="ARBA" id="ARBA00022516"/>
    </source>
</evidence>
<comment type="pathway">
    <text evidence="21">Lipid metabolism; oxylipin biosynthesis.</text>
</comment>
<evidence type="ECO:0000256" key="8">
    <source>
        <dbReference type="ARBA" id="ARBA00022640"/>
    </source>
</evidence>
<evidence type="ECO:0000259" key="23">
    <source>
        <dbReference type="PROSITE" id="PS51393"/>
    </source>
</evidence>
<evidence type="ECO:0000313" key="26">
    <source>
        <dbReference type="EnsemblPlants" id="AES71576"/>
    </source>
</evidence>
<organism evidence="24 27">
    <name type="scientific">Medicago truncatula</name>
    <name type="common">Barrel medic</name>
    <name type="synonym">Medicago tribuloides</name>
    <dbReference type="NCBI Taxonomy" id="3880"/>
    <lineage>
        <taxon>Eukaryota</taxon>
        <taxon>Viridiplantae</taxon>
        <taxon>Streptophyta</taxon>
        <taxon>Embryophyta</taxon>
        <taxon>Tracheophyta</taxon>
        <taxon>Spermatophyta</taxon>
        <taxon>Magnoliopsida</taxon>
        <taxon>eudicotyledons</taxon>
        <taxon>Gunneridae</taxon>
        <taxon>Pentapetalae</taxon>
        <taxon>rosids</taxon>
        <taxon>fabids</taxon>
        <taxon>Fabales</taxon>
        <taxon>Fabaceae</taxon>
        <taxon>Papilionoideae</taxon>
        <taxon>50 kb inversion clade</taxon>
        <taxon>NPAAA clade</taxon>
        <taxon>Hologalegina</taxon>
        <taxon>IRL clade</taxon>
        <taxon>Trifolieae</taxon>
        <taxon>Medicago</taxon>
    </lineage>
</organism>
<evidence type="ECO:0000256" key="17">
    <source>
        <dbReference type="ARBA" id="ARBA00023160"/>
    </source>
</evidence>
<dbReference type="InterPro" id="IPR001024">
    <property type="entry name" value="PLAT/LH2_dom"/>
</dbReference>
<dbReference type="SMART" id="SM00308">
    <property type="entry name" value="LH2"/>
    <property type="match status" value="1"/>
</dbReference>
<keyword evidence="17 21" id="KW-0275">Fatty acid biosynthesis</keyword>
<dbReference type="Pfam" id="PF01477">
    <property type="entry name" value="PLAT"/>
    <property type="match status" value="1"/>
</dbReference>
<comment type="caution">
    <text evidence="19">Lacks conserved residue(s) required for the propagation of feature annotation.</text>
</comment>
<keyword evidence="9 20" id="KW-0479">Metal-binding</keyword>
<dbReference type="PANTHER" id="PTHR11771">
    <property type="entry name" value="LIPOXYGENASE"/>
    <property type="match status" value="1"/>
</dbReference>
<reference evidence="24 27" key="2">
    <citation type="journal article" date="2014" name="BMC Genomics">
        <title>An improved genome release (version Mt4.0) for the model legume Medicago truncatula.</title>
        <authorList>
            <person name="Tang H."/>
            <person name="Krishnakumar V."/>
            <person name="Bidwell S."/>
            <person name="Rosen B."/>
            <person name="Chan A."/>
            <person name="Zhou S."/>
            <person name="Gentzbittel L."/>
            <person name="Childs K.L."/>
            <person name="Yandell M."/>
            <person name="Gundlach H."/>
            <person name="Mayer K.F."/>
            <person name="Schwartz D.C."/>
            <person name="Town C.D."/>
        </authorList>
    </citation>
    <scope>GENOME REANNOTATION</scope>
    <source>
        <strain evidence="26 27">cv. Jemalong A17</strain>
    </source>
</reference>
<dbReference type="Proteomes" id="UP000265566">
    <property type="component" value="Chromosome 3"/>
</dbReference>
<evidence type="ECO:0000256" key="5">
    <source>
        <dbReference type="ARBA" id="ARBA00022490"/>
    </source>
</evidence>
<evidence type="ECO:0000313" key="24">
    <source>
        <dbReference type="EMBL" id="AES71576.2"/>
    </source>
</evidence>
<dbReference type="Gene3D" id="3.10.450.60">
    <property type="match status" value="1"/>
</dbReference>
<dbReference type="ExpressionAtlas" id="G7J632">
    <property type="expression patterns" value="differential"/>
</dbReference>
<comment type="cofactor">
    <cofactor evidence="1 20">
        <name>Fe cation</name>
        <dbReference type="ChEBI" id="CHEBI:24875"/>
    </cofactor>
</comment>
<dbReference type="OrthoDB" id="407298at2759"/>
<keyword evidence="15 20" id="KW-0408">Iron</keyword>
<evidence type="ECO:0000256" key="9">
    <source>
        <dbReference type="ARBA" id="ARBA00022723"/>
    </source>
</evidence>
<dbReference type="EnsemblPlants" id="AES71576">
    <property type="protein sequence ID" value="AES71576"/>
    <property type="gene ID" value="MTR_3g079450"/>
</dbReference>
<evidence type="ECO:0000256" key="1">
    <source>
        <dbReference type="ARBA" id="ARBA00001962"/>
    </source>
</evidence>
<accession>A0A0C3VJM9</accession>
<keyword evidence="12" id="KW-0809">Transit peptide</keyword>
<reference evidence="26" key="3">
    <citation type="submission" date="2015-04" db="UniProtKB">
        <authorList>
            <consortium name="EnsemblPlants"/>
        </authorList>
    </citation>
    <scope>IDENTIFICATION</scope>
    <source>
        <strain evidence="26">cv. Jemalong A17</strain>
    </source>
</reference>
<dbReference type="FunFam" id="3.10.450.60:FF:000005">
    <property type="entry name" value="Lipoxygenase"/>
    <property type="match status" value="1"/>
</dbReference>
<evidence type="ECO:0000256" key="11">
    <source>
        <dbReference type="ARBA" id="ARBA00022832"/>
    </source>
</evidence>
<dbReference type="InterPro" id="IPR020834">
    <property type="entry name" value="LipOase_CS"/>
</dbReference>
<dbReference type="GO" id="GO:0016165">
    <property type="term" value="F:linoleate 13S-lipoxygenase activity"/>
    <property type="evidence" value="ECO:0007669"/>
    <property type="project" value="UniProtKB-ARBA"/>
</dbReference>
<dbReference type="GO" id="GO:0006633">
    <property type="term" value="P:fatty acid biosynthetic process"/>
    <property type="evidence" value="ECO:0007669"/>
    <property type="project" value="UniProtKB-KW"/>
</dbReference>